<dbReference type="EMBL" id="CP121776">
    <property type="protein sequence ID" value="WMG19360.1"/>
    <property type="molecule type" value="Genomic_DNA"/>
</dbReference>
<dbReference type="InterPro" id="IPR024078">
    <property type="entry name" value="LmbE-like_dom_sf"/>
</dbReference>
<keyword evidence="2" id="KW-1185">Reference proteome</keyword>
<accession>A0AAJ6IFT8</accession>
<dbReference type="SUPFAM" id="SSF102588">
    <property type="entry name" value="LmbE-like"/>
    <property type="match status" value="1"/>
</dbReference>
<dbReference type="InterPro" id="IPR003737">
    <property type="entry name" value="GlcNAc_PI_deacetylase-related"/>
</dbReference>
<evidence type="ECO:0000313" key="1">
    <source>
        <dbReference type="EMBL" id="WMG19360.1"/>
    </source>
</evidence>
<organism evidence="1 2">
    <name type="scientific">Acinetobacter johnsonii</name>
    <dbReference type="NCBI Taxonomy" id="40214"/>
    <lineage>
        <taxon>Bacteria</taxon>
        <taxon>Pseudomonadati</taxon>
        <taxon>Pseudomonadota</taxon>
        <taxon>Gammaproteobacteria</taxon>
        <taxon>Moraxellales</taxon>
        <taxon>Moraxellaceae</taxon>
        <taxon>Acinetobacter</taxon>
    </lineage>
</organism>
<dbReference type="Gene3D" id="3.40.50.10320">
    <property type="entry name" value="LmbE-like"/>
    <property type="match status" value="1"/>
</dbReference>
<sequence>MINFENVLVLAPHTDDGELGAGGLIARLSAQGTNIKYIAFSSAPESLPDGFPRDTLVKEVHLATGVLGISDLVVKNYPVRNFDLHRQEILDDLIKLRKENNFDLVLIPSTSDVHQDHQVIMQEGIRAFKNTTILGYELIWNSFNFKNHLYVKLDETHVMAKVKALQKYSSQAHRPYMSDEFVRSLAYTRGLQVNHKYAECFEVVRWVIN</sequence>
<dbReference type="AlphaFoldDB" id="A0AAJ6IFT8"/>
<dbReference type="Proteomes" id="UP001244586">
    <property type="component" value="Chromosome"/>
</dbReference>
<protein>
    <submittedName>
        <fullName evidence="1">PIG-L family deacetylase</fullName>
    </submittedName>
</protein>
<proteinExistence type="predicted"/>
<dbReference type="Pfam" id="PF02585">
    <property type="entry name" value="PIG-L"/>
    <property type="match status" value="1"/>
</dbReference>
<reference evidence="1 2" key="1">
    <citation type="submission" date="2023-04" db="EMBL/GenBank/DDBJ databases">
        <title>Acinetobacter johnsonii isolate AYTCM encoding NDM-1, OXA-58 and PER-1.</title>
        <authorList>
            <person name="Tian C."/>
            <person name="Wang S."/>
            <person name="Fan X."/>
            <person name="Xia D."/>
        </authorList>
    </citation>
    <scope>NUCLEOTIDE SEQUENCE [LARGE SCALE GENOMIC DNA]</scope>
    <source>
        <strain evidence="1 2">AYTCM</strain>
    </source>
</reference>
<evidence type="ECO:0000313" key="2">
    <source>
        <dbReference type="Proteomes" id="UP001244586"/>
    </source>
</evidence>
<name>A0AAJ6IFT8_ACIJO</name>
<gene>
    <name evidence="1" type="ORF">QBJ73_07375</name>
</gene>
<dbReference type="RefSeq" id="WP_308469618.1">
    <property type="nucleotide sequence ID" value="NZ_CP121776.1"/>
</dbReference>